<feature type="signal peptide" evidence="9">
    <location>
        <begin position="1"/>
        <end position="19"/>
    </location>
</feature>
<feature type="domain" description="POTRA" evidence="10">
    <location>
        <begin position="285"/>
        <end position="366"/>
    </location>
</feature>
<dbReference type="InterPro" id="IPR023707">
    <property type="entry name" value="OM_assembly_BamA"/>
</dbReference>
<keyword evidence="12" id="KW-1185">Reference proteome</keyword>
<dbReference type="Pfam" id="PF01103">
    <property type="entry name" value="Omp85"/>
    <property type="match status" value="1"/>
</dbReference>
<comment type="subcellular location">
    <subcellularLocation>
        <location evidence="1">Membrane</location>
    </subcellularLocation>
</comment>
<dbReference type="PANTHER" id="PTHR12815:SF47">
    <property type="entry name" value="TRANSLOCATION AND ASSEMBLY MODULE SUBUNIT TAMA"/>
    <property type="match status" value="1"/>
</dbReference>
<dbReference type="InterPro" id="IPR010827">
    <property type="entry name" value="BamA/TamA_POTRA"/>
</dbReference>
<keyword evidence="3" id="KW-0812">Transmembrane</keyword>
<evidence type="ECO:0000313" key="12">
    <source>
        <dbReference type="Proteomes" id="UP001528920"/>
    </source>
</evidence>
<accession>A0ABT5VRQ2</accession>
<dbReference type="Pfam" id="PF07244">
    <property type="entry name" value="POTRA"/>
    <property type="match status" value="5"/>
</dbReference>
<keyword evidence="7" id="KW-0998">Cell outer membrane</keyword>
<keyword evidence="6" id="KW-0472">Membrane</keyword>
<dbReference type="PIRSF" id="PIRSF006076">
    <property type="entry name" value="OM_assembly_OMP85"/>
    <property type="match status" value="1"/>
</dbReference>
<reference evidence="11 12" key="1">
    <citation type="submission" date="2022-01" db="EMBL/GenBank/DDBJ databases">
        <title>Labilibaculum sp. nov, a marine bacterium isolated from Antarctica.</title>
        <authorList>
            <person name="Dai W."/>
        </authorList>
    </citation>
    <scope>NUCLEOTIDE SEQUENCE [LARGE SCALE GENOMIC DNA]</scope>
    <source>
        <strain evidence="11 12">DW002</strain>
    </source>
</reference>
<evidence type="ECO:0000256" key="5">
    <source>
        <dbReference type="ARBA" id="ARBA00022737"/>
    </source>
</evidence>
<sequence length="843" mass="95644">MIKRLTFIFILFLSFSAVAQETDTIYNPSLYYSSPKNYEIGGVSVTGVKHLENNVLIQISGLRVGSTIEIPGEKVTKAVKKLYKQGLFSDIQISATKLIDDKIYLNIQLQERPRLSSVNYNGTSKSETTKLRERLNMVKGTQVTEYLVSSTKKVVKDYFKEKGYYNTEVNIVQRDASDDENSVILDVNINRNNKIKISNIIVEGNTAFTDKKVKKAIKDSKEKKLKNFLKSSKYIEEKWEEDKLTLIEKFNEKGYRDALIISDSVVKVEDDRVDIYLKYKEGNRYYFNDVTWVGNTVYTGNYLERVLQIKKGDVFNQTLLSERLNEDDDAVSNLYLDNGYLFFNVNPVETVVGTDSIDIEMRIVEGKQAYIDRVMIKGNTKTHEHVARRELYTYPGELFSKKDIIRSVRELAQLGHFDPEAINPDIQPKPESGKVDIIYELEEKANDQIELSGGWGAGMIIGTVGLKFSNFSIRNMFNKEAWSPLPTGDGQTLSIRAQTNGSYYSSYSLSFVEPWLGGKKPTSLSTSFYYSKQSGYSRQYNRSRQGYGAYGGYGGGDSDQSQKVFGASVGLARRLKWPDDYFSLYNEVSYQNYRLKNWQYYLIANGTSNNFSFTTTLSRSSIDNPLYTRSGSSFSLSMKITPPYSLFDGVNYDRASEQELYKWIEYHKWTFKGQMYTRLLNSTDKLVLYTGAEFGYLGYFNKDKRSPFEGFEVGGDGMSGYSMYGSDNIGLRGYGNGTLTPIAANGQRLGGNIYSKFTAEVRYPLSLSQSATIYALAFAEAGNAWYESEDFQPFNLKRSAGIGLRIFLPMFGLLGIDYGYGFDDANLEGQNGGQFHFVIGQQF</sequence>
<dbReference type="Gene3D" id="3.10.20.310">
    <property type="entry name" value="membrane protein fhac"/>
    <property type="match status" value="5"/>
</dbReference>
<dbReference type="NCBIfam" id="TIGR03303">
    <property type="entry name" value="OM_YaeT"/>
    <property type="match status" value="1"/>
</dbReference>
<dbReference type="PROSITE" id="PS51779">
    <property type="entry name" value="POTRA"/>
    <property type="match status" value="3"/>
</dbReference>
<protein>
    <recommendedName>
        <fullName evidence="8">Outer membrane protein assembly factor BamA</fullName>
    </recommendedName>
</protein>
<evidence type="ECO:0000256" key="7">
    <source>
        <dbReference type="ARBA" id="ARBA00023237"/>
    </source>
</evidence>
<keyword evidence="2" id="KW-1134">Transmembrane beta strand</keyword>
<dbReference type="Proteomes" id="UP001528920">
    <property type="component" value="Unassembled WGS sequence"/>
</dbReference>
<dbReference type="InterPro" id="IPR000184">
    <property type="entry name" value="Bac_surfAg_D15"/>
</dbReference>
<feature type="chain" id="PRO_5045292882" description="Outer membrane protein assembly factor BamA" evidence="9">
    <location>
        <begin position="20"/>
        <end position="843"/>
    </location>
</feature>
<evidence type="ECO:0000256" key="6">
    <source>
        <dbReference type="ARBA" id="ARBA00023136"/>
    </source>
</evidence>
<dbReference type="RefSeq" id="WP_275109408.1">
    <property type="nucleotide sequence ID" value="NZ_JAKJSC010000001.1"/>
</dbReference>
<proteinExistence type="predicted"/>
<feature type="domain" description="POTRA" evidence="10">
    <location>
        <begin position="38"/>
        <end position="112"/>
    </location>
</feature>
<name>A0ABT5VRQ2_9BACT</name>
<keyword evidence="4 9" id="KW-0732">Signal</keyword>
<keyword evidence="5" id="KW-0677">Repeat</keyword>
<evidence type="ECO:0000256" key="8">
    <source>
        <dbReference type="NCBIfam" id="TIGR03303"/>
    </source>
</evidence>
<evidence type="ECO:0000256" key="2">
    <source>
        <dbReference type="ARBA" id="ARBA00022452"/>
    </source>
</evidence>
<evidence type="ECO:0000313" key="11">
    <source>
        <dbReference type="EMBL" id="MDE5418073.1"/>
    </source>
</evidence>
<dbReference type="PANTHER" id="PTHR12815">
    <property type="entry name" value="SORTING AND ASSEMBLY MACHINERY SAMM50 PROTEIN FAMILY MEMBER"/>
    <property type="match status" value="1"/>
</dbReference>
<feature type="domain" description="POTRA" evidence="10">
    <location>
        <begin position="195"/>
        <end position="282"/>
    </location>
</feature>
<gene>
    <name evidence="11" type="primary">bamA</name>
    <name evidence="11" type="ORF">L3049_08635</name>
</gene>
<evidence type="ECO:0000256" key="3">
    <source>
        <dbReference type="ARBA" id="ARBA00022692"/>
    </source>
</evidence>
<evidence type="ECO:0000256" key="9">
    <source>
        <dbReference type="SAM" id="SignalP"/>
    </source>
</evidence>
<evidence type="ECO:0000259" key="10">
    <source>
        <dbReference type="PROSITE" id="PS51779"/>
    </source>
</evidence>
<evidence type="ECO:0000256" key="1">
    <source>
        <dbReference type="ARBA" id="ARBA00004370"/>
    </source>
</evidence>
<evidence type="ECO:0000256" key="4">
    <source>
        <dbReference type="ARBA" id="ARBA00022729"/>
    </source>
</evidence>
<organism evidence="11 12">
    <name type="scientific">Paralabilibaculum antarcticum</name>
    <dbReference type="NCBI Taxonomy" id="2912572"/>
    <lineage>
        <taxon>Bacteria</taxon>
        <taxon>Pseudomonadati</taxon>
        <taxon>Bacteroidota</taxon>
        <taxon>Bacteroidia</taxon>
        <taxon>Marinilabiliales</taxon>
        <taxon>Marinifilaceae</taxon>
        <taxon>Paralabilibaculum</taxon>
    </lineage>
</organism>
<dbReference type="InterPro" id="IPR034746">
    <property type="entry name" value="POTRA"/>
</dbReference>
<dbReference type="EMBL" id="JAKJSC010000001">
    <property type="protein sequence ID" value="MDE5418073.1"/>
    <property type="molecule type" value="Genomic_DNA"/>
</dbReference>
<comment type="caution">
    <text evidence="11">The sequence shown here is derived from an EMBL/GenBank/DDBJ whole genome shotgun (WGS) entry which is preliminary data.</text>
</comment>
<dbReference type="Gene3D" id="2.40.160.50">
    <property type="entry name" value="membrane protein fhac: a member of the omp85/tpsb transporter family"/>
    <property type="match status" value="1"/>
</dbReference>
<dbReference type="InterPro" id="IPR039910">
    <property type="entry name" value="D15-like"/>
</dbReference>